<feature type="domain" description="Transposase IS4-like" evidence="7">
    <location>
        <begin position="143"/>
        <end position="346"/>
    </location>
</feature>
<comment type="caution">
    <text evidence="9">The sequence shown here is derived from an EMBL/GenBank/DDBJ whole genome shotgun (WGS) entry which is preliminary data.</text>
</comment>
<dbReference type="Pfam" id="PF05598">
    <property type="entry name" value="DUF772"/>
    <property type="match status" value="1"/>
</dbReference>
<dbReference type="InterPro" id="IPR002559">
    <property type="entry name" value="Transposase_11"/>
</dbReference>
<organism evidence="9 10">
    <name type="scientific">Marinimicrococcus flavescens</name>
    <dbReference type="NCBI Taxonomy" id="3031815"/>
    <lineage>
        <taxon>Bacteria</taxon>
        <taxon>Pseudomonadati</taxon>
        <taxon>Pseudomonadota</taxon>
        <taxon>Alphaproteobacteria</taxon>
        <taxon>Geminicoccales</taxon>
        <taxon>Geminicoccaceae</taxon>
        <taxon>Marinimicrococcus</taxon>
    </lineage>
</organism>
<feature type="region of interest" description="Disordered" evidence="6">
    <location>
        <begin position="282"/>
        <end position="301"/>
    </location>
</feature>
<evidence type="ECO:0000256" key="2">
    <source>
        <dbReference type="ARBA" id="ARBA00010075"/>
    </source>
</evidence>
<comment type="function">
    <text evidence="1">Involved in the transposition of the insertion sequence IS5.</text>
</comment>
<dbReference type="InterPro" id="IPR008490">
    <property type="entry name" value="Transposase_InsH_N"/>
</dbReference>
<keyword evidence="3" id="KW-0815">Transposition</keyword>
<reference evidence="9 10" key="1">
    <citation type="submission" date="2023-03" db="EMBL/GenBank/DDBJ databases">
        <title>YIM 152171 draft genome.</title>
        <authorList>
            <person name="Yang Z."/>
        </authorList>
    </citation>
    <scope>NUCLEOTIDE SEQUENCE [LARGE SCALE GENOMIC DNA]</scope>
    <source>
        <strain evidence="9 10">YIM 152171</strain>
    </source>
</reference>
<dbReference type="GO" id="GO:0006313">
    <property type="term" value="P:DNA transposition"/>
    <property type="evidence" value="ECO:0007669"/>
    <property type="project" value="InterPro"/>
</dbReference>
<sequence length="358" mass="40188">MTGQRGFFDTDERLLWLSAAGDPLERLSSVVDFELFRPELDAALGRSDRTKGGRPPYDAVMMFRVLVLQTLYTLSDDQTEYQLRDRLSFMRFAGLSLCDAVPDAKTIWLYREQLVRAGVFERLFARFDAALTERGYLAMGGQIVDATIVEARRPRLTQAEKDVVKGGGVPDNWRPARTRQIDREGRWTLKRGKKKPVPPGGSARAAAEIAVPMFGYKNHVGIDREHGFVRRFKITDAAAHDGAQLGAVLDPANTASPVWADTAYRSAANIALLERRGLKPQFQRSKPRGKPMPRHVARGNARRARIRSRVEHVFAAQKCRFALVIRTVGKARATAKLALANLAYNLTRFLWLETRQAA</sequence>
<evidence type="ECO:0000256" key="3">
    <source>
        <dbReference type="ARBA" id="ARBA00022578"/>
    </source>
</evidence>
<feature type="compositionally biased region" description="Basic residues" evidence="6">
    <location>
        <begin position="285"/>
        <end position="301"/>
    </location>
</feature>
<dbReference type="Proteomes" id="UP001301140">
    <property type="component" value="Unassembled WGS sequence"/>
</dbReference>
<keyword evidence="5" id="KW-0233">DNA recombination</keyword>
<keyword evidence="10" id="KW-1185">Reference proteome</keyword>
<dbReference type="NCBIfam" id="NF033581">
    <property type="entry name" value="transpos_IS5_4"/>
    <property type="match status" value="1"/>
</dbReference>
<name>A0AAP3XSD5_9PROT</name>
<dbReference type="PANTHER" id="PTHR35604:SF2">
    <property type="entry name" value="TRANSPOSASE INSH FOR INSERTION SEQUENCE ELEMENT IS5A-RELATED"/>
    <property type="match status" value="1"/>
</dbReference>
<dbReference type="GO" id="GO:0003677">
    <property type="term" value="F:DNA binding"/>
    <property type="evidence" value="ECO:0007669"/>
    <property type="project" value="UniProtKB-KW"/>
</dbReference>
<dbReference type="AlphaFoldDB" id="A0AAP3XSD5"/>
<proteinExistence type="inferred from homology"/>
<evidence type="ECO:0000313" key="9">
    <source>
        <dbReference type="EMBL" id="MDF1587085.1"/>
    </source>
</evidence>
<dbReference type="Pfam" id="PF01609">
    <property type="entry name" value="DDE_Tnp_1"/>
    <property type="match status" value="1"/>
</dbReference>
<evidence type="ECO:0000313" key="10">
    <source>
        <dbReference type="Proteomes" id="UP001301140"/>
    </source>
</evidence>
<feature type="domain" description="Transposase InsH N-terminal" evidence="8">
    <location>
        <begin position="20"/>
        <end position="112"/>
    </location>
</feature>
<accession>A0AAP3XSD5</accession>
<evidence type="ECO:0000256" key="5">
    <source>
        <dbReference type="ARBA" id="ARBA00023172"/>
    </source>
</evidence>
<evidence type="ECO:0000256" key="1">
    <source>
        <dbReference type="ARBA" id="ARBA00003544"/>
    </source>
</evidence>
<dbReference type="InterPro" id="IPR047959">
    <property type="entry name" value="Transpos_IS5"/>
</dbReference>
<dbReference type="GO" id="GO:0004803">
    <property type="term" value="F:transposase activity"/>
    <property type="evidence" value="ECO:0007669"/>
    <property type="project" value="InterPro"/>
</dbReference>
<protein>
    <submittedName>
        <fullName evidence="9">IS5 family transposase</fullName>
    </submittedName>
</protein>
<evidence type="ECO:0000256" key="6">
    <source>
        <dbReference type="SAM" id="MobiDB-lite"/>
    </source>
</evidence>
<dbReference type="PANTHER" id="PTHR35604">
    <property type="entry name" value="TRANSPOSASE INSH FOR INSERTION SEQUENCE ELEMENT IS5A-RELATED"/>
    <property type="match status" value="1"/>
</dbReference>
<dbReference type="EMBL" id="JARGEQ010000118">
    <property type="protein sequence ID" value="MDF1587085.1"/>
    <property type="molecule type" value="Genomic_DNA"/>
</dbReference>
<gene>
    <name evidence="9" type="ORF">PZ740_11925</name>
</gene>
<evidence type="ECO:0000256" key="4">
    <source>
        <dbReference type="ARBA" id="ARBA00023125"/>
    </source>
</evidence>
<evidence type="ECO:0000259" key="7">
    <source>
        <dbReference type="Pfam" id="PF01609"/>
    </source>
</evidence>
<evidence type="ECO:0000259" key="8">
    <source>
        <dbReference type="Pfam" id="PF05598"/>
    </source>
</evidence>
<dbReference type="RefSeq" id="WP_327789508.1">
    <property type="nucleotide sequence ID" value="NZ_JARGEQ010000118.1"/>
</dbReference>
<comment type="similarity">
    <text evidence="2">Belongs to the transposase 11 family.</text>
</comment>
<keyword evidence="4" id="KW-0238">DNA-binding</keyword>